<reference evidence="1 2" key="1">
    <citation type="submission" date="2019-09" db="EMBL/GenBank/DDBJ databases">
        <title>Draft Whole-Genome sequence of Blastochloris sulfoviridis DSM 729.</title>
        <authorList>
            <person name="Meyer T.E."/>
            <person name="Kyndt J.A."/>
        </authorList>
    </citation>
    <scope>NUCLEOTIDE SEQUENCE [LARGE SCALE GENOMIC DNA]</scope>
    <source>
        <strain evidence="1 2">DSM 729</strain>
    </source>
</reference>
<organism evidence="1 2">
    <name type="scientific">Blastochloris sulfoviridis</name>
    <dbReference type="NCBI Taxonomy" id="50712"/>
    <lineage>
        <taxon>Bacteria</taxon>
        <taxon>Pseudomonadati</taxon>
        <taxon>Pseudomonadota</taxon>
        <taxon>Alphaproteobacteria</taxon>
        <taxon>Hyphomicrobiales</taxon>
        <taxon>Blastochloridaceae</taxon>
        <taxon>Blastochloris</taxon>
    </lineage>
</organism>
<evidence type="ECO:0000313" key="2">
    <source>
        <dbReference type="Proteomes" id="UP000323886"/>
    </source>
</evidence>
<gene>
    <name evidence="1" type="ORF">F1193_12300</name>
</gene>
<dbReference type="EMBL" id="VWPL01000022">
    <property type="protein sequence ID" value="KAA5599512.1"/>
    <property type="molecule type" value="Genomic_DNA"/>
</dbReference>
<dbReference type="Proteomes" id="UP000323886">
    <property type="component" value="Unassembled WGS sequence"/>
</dbReference>
<evidence type="ECO:0000313" key="1">
    <source>
        <dbReference type="EMBL" id="KAA5599512.1"/>
    </source>
</evidence>
<keyword evidence="2" id="KW-1185">Reference proteome</keyword>
<proteinExistence type="predicted"/>
<sequence>MAAELQQPGCGAAPHPDAQAGFAFVGPFGEVRGAVLGQLEGVADVGVGEHGTGGGHRFVPYWY</sequence>
<dbReference type="AlphaFoldDB" id="A0A5M6HUH7"/>
<dbReference type="RefSeq" id="WP_150098111.1">
    <property type="nucleotide sequence ID" value="NZ_VWPL01000022.1"/>
</dbReference>
<accession>A0A5M6HUH7</accession>
<comment type="caution">
    <text evidence="1">The sequence shown here is derived from an EMBL/GenBank/DDBJ whole genome shotgun (WGS) entry which is preliminary data.</text>
</comment>
<protein>
    <submittedName>
        <fullName evidence="1">Uncharacterized protein</fullName>
    </submittedName>
</protein>
<name>A0A5M6HUH7_9HYPH</name>